<dbReference type="InterPro" id="IPR036291">
    <property type="entry name" value="NAD(P)-bd_dom_sf"/>
</dbReference>
<dbReference type="SUPFAM" id="SSF51735">
    <property type="entry name" value="NAD(P)-binding Rossmann-fold domains"/>
    <property type="match status" value="1"/>
</dbReference>
<reference evidence="2 3" key="1">
    <citation type="submission" date="2020-08" db="EMBL/GenBank/DDBJ databases">
        <title>Cohnella phylogeny.</title>
        <authorList>
            <person name="Dunlap C."/>
        </authorList>
    </citation>
    <scope>NUCLEOTIDE SEQUENCE [LARGE SCALE GENOMIC DNA]</scope>
    <source>
        <strain evidence="2 3">DSM 25239</strain>
    </source>
</reference>
<dbReference type="PANTHER" id="PTHR48079:SF6">
    <property type="entry name" value="NAD(P)-BINDING DOMAIN-CONTAINING PROTEIN-RELATED"/>
    <property type="match status" value="1"/>
</dbReference>
<dbReference type="GO" id="GO:0004029">
    <property type="term" value="F:aldehyde dehydrogenase (NAD+) activity"/>
    <property type="evidence" value="ECO:0007669"/>
    <property type="project" value="TreeGrafter"/>
</dbReference>
<evidence type="ECO:0000313" key="2">
    <source>
        <dbReference type="EMBL" id="MBB6696044.1"/>
    </source>
</evidence>
<evidence type="ECO:0000313" key="3">
    <source>
        <dbReference type="Proteomes" id="UP000553776"/>
    </source>
</evidence>
<dbReference type="PANTHER" id="PTHR48079">
    <property type="entry name" value="PROTEIN YEEZ"/>
    <property type="match status" value="1"/>
</dbReference>
<dbReference type="Proteomes" id="UP000553776">
    <property type="component" value="Unassembled WGS sequence"/>
</dbReference>
<dbReference type="InterPro" id="IPR001509">
    <property type="entry name" value="Epimerase_deHydtase"/>
</dbReference>
<organism evidence="2 3">
    <name type="scientific">Cohnella xylanilytica</name>
    <dbReference type="NCBI Taxonomy" id="557555"/>
    <lineage>
        <taxon>Bacteria</taxon>
        <taxon>Bacillati</taxon>
        <taxon>Bacillota</taxon>
        <taxon>Bacilli</taxon>
        <taxon>Bacillales</taxon>
        <taxon>Paenibacillaceae</taxon>
        <taxon>Cohnella</taxon>
    </lineage>
</organism>
<dbReference type="EMBL" id="JACJVR010000167">
    <property type="protein sequence ID" value="MBB6696044.1"/>
    <property type="molecule type" value="Genomic_DNA"/>
</dbReference>
<dbReference type="InterPro" id="IPR051783">
    <property type="entry name" value="NAD(P)-dependent_oxidoreduct"/>
</dbReference>
<protein>
    <submittedName>
        <fullName evidence="2">NAD-dependent epimerase/dehydratase family protein</fullName>
    </submittedName>
</protein>
<dbReference type="AlphaFoldDB" id="A0A841UCY9"/>
<proteinExistence type="predicted"/>
<sequence>MTKALVTGATGFLGRSVSLRLRELGWEVAGLGRDPQAGRLLTERGVRFLQAELRDKKRIEEACEGRDLVVHCAALSSPWGRYRDFYEINADGTENVAAGCLRHGAKRLVHISTSSVLFDYGDRLDLGEEAALPRSPANDYAATKRIAENVVLDAAARGLPSVVLRPRALFGPGDTSLFPRLLRANESRGIPLVGGGEARIDLTYIDNFVDAIVLACEAPVHRVEGEVFHITNGEPLKLKELLPRLFDLIGTPLRTKRVSRPVALAAGRAMERLYRTFPSLGDEPPFTRYTVGQLAYSQTLDIAKARRELGYEPRIRLDEGLRRFADWWRRENG</sequence>
<accession>A0A841UCY9</accession>
<dbReference type="RefSeq" id="WP_185139985.1">
    <property type="nucleotide sequence ID" value="NZ_JACJVR010000167.1"/>
</dbReference>
<gene>
    <name evidence="2" type="ORF">H7B90_32115</name>
</gene>
<dbReference type="GO" id="GO:0005737">
    <property type="term" value="C:cytoplasm"/>
    <property type="evidence" value="ECO:0007669"/>
    <property type="project" value="TreeGrafter"/>
</dbReference>
<comment type="caution">
    <text evidence="2">The sequence shown here is derived from an EMBL/GenBank/DDBJ whole genome shotgun (WGS) entry which is preliminary data.</text>
</comment>
<dbReference type="Gene3D" id="3.40.50.720">
    <property type="entry name" value="NAD(P)-binding Rossmann-like Domain"/>
    <property type="match status" value="1"/>
</dbReference>
<name>A0A841UCY9_9BACL</name>
<keyword evidence="3" id="KW-1185">Reference proteome</keyword>
<dbReference type="Pfam" id="PF01370">
    <property type="entry name" value="Epimerase"/>
    <property type="match status" value="1"/>
</dbReference>
<evidence type="ECO:0000259" key="1">
    <source>
        <dbReference type="Pfam" id="PF01370"/>
    </source>
</evidence>
<feature type="domain" description="NAD-dependent epimerase/dehydratase" evidence="1">
    <location>
        <begin position="4"/>
        <end position="230"/>
    </location>
</feature>